<sequence length="105" mass="11758">MASSDSQTRLSLLVIGLLVIFAPAFFVLLTLEFLILSGDLLLSDVTPLSLLELYLLDLVFLLVFAYGVYRITSWTFEHRLPSVLDTLESTEDDSDANDTQSNDNR</sequence>
<organism evidence="2 3">
    <name type="scientific">Haloarcula rubra</name>
    <dbReference type="NCBI Taxonomy" id="2487747"/>
    <lineage>
        <taxon>Archaea</taxon>
        <taxon>Methanobacteriati</taxon>
        <taxon>Methanobacteriota</taxon>
        <taxon>Stenosarchaea group</taxon>
        <taxon>Halobacteria</taxon>
        <taxon>Halobacteriales</taxon>
        <taxon>Haloarculaceae</taxon>
        <taxon>Haloarcula</taxon>
    </lineage>
</organism>
<feature type="transmembrane region" description="Helical" evidence="1">
    <location>
        <begin position="48"/>
        <end position="69"/>
    </location>
</feature>
<keyword evidence="1" id="KW-0472">Membrane</keyword>
<name>A0AAW4PVU7_9EURY</name>
<comment type="caution">
    <text evidence="2">The sequence shown here is derived from an EMBL/GenBank/DDBJ whole genome shotgun (WGS) entry which is preliminary data.</text>
</comment>
<proteinExistence type="predicted"/>
<dbReference type="AlphaFoldDB" id="A0AAW4PVU7"/>
<keyword evidence="1" id="KW-1133">Transmembrane helix</keyword>
<reference evidence="2 3" key="1">
    <citation type="submission" date="2021-06" db="EMBL/GenBank/DDBJ databases">
        <title>Halomicroarcula sp. a new haloarchaeum isolated from saline soil.</title>
        <authorList>
            <person name="Duran-Viseras A."/>
            <person name="Sanchez-Porro C."/>
            <person name="Ventosa A."/>
        </authorList>
    </citation>
    <scope>NUCLEOTIDE SEQUENCE [LARGE SCALE GENOMIC DNA]</scope>
    <source>
        <strain evidence="2 3">F13</strain>
    </source>
</reference>
<dbReference type="Proteomes" id="UP001430377">
    <property type="component" value="Unassembled WGS sequence"/>
</dbReference>
<accession>A0AAW4PVU7</accession>
<keyword evidence="1" id="KW-0812">Transmembrane</keyword>
<evidence type="ECO:0000313" key="3">
    <source>
        <dbReference type="Proteomes" id="UP001430377"/>
    </source>
</evidence>
<evidence type="ECO:0000256" key="1">
    <source>
        <dbReference type="SAM" id="Phobius"/>
    </source>
</evidence>
<feature type="transmembrane region" description="Helical" evidence="1">
    <location>
        <begin position="12"/>
        <end position="36"/>
    </location>
</feature>
<dbReference type="EMBL" id="RKLR01000006">
    <property type="protein sequence ID" value="MBX0324387.1"/>
    <property type="molecule type" value="Genomic_DNA"/>
</dbReference>
<gene>
    <name evidence="2" type="ORF">EGH21_15255</name>
</gene>
<keyword evidence="3" id="KW-1185">Reference proteome</keyword>
<evidence type="ECO:0000313" key="2">
    <source>
        <dbReference type="EMBL" id="MBX0324387.1"/>
    </source>
</evidence>
<protein>
    <submittedName>
        <fullName evidence="2">Uncharacterized protein</fullName>
    </submittedName>
</protein>
<dbReference type="RefSeq" id="WP_220619341.1">
    <property type="nucleotide sequence ID" value="NZ_RKLR01000006.1"/>
</dbReference>